<name>E0XS58_9PROT</name>
<organism evidence="2">
    <name type="scientific">uncultured alpha proteobacterium HF0070_14E07</name>
    <dbReference type="NCBI Taxonomy" id="710804"/>
    <lineage>
        <taxon>Bacteria</taxon>
        <taxon>Pseudomonadati</taxon>
        <taxon>Pseudomonadota</taxon>
        <taxon>Alphaproteobacteria</taxon>
        <taxon>environmental samples</taxon>
    </lineage>
</organism>
<dbReference type="Pfam" id="PF03594">
    <property type="entry name" value="BenE"/>
    <property type="match status" value="1"/>
</dbReference>
<sequence>MASLKFILEPPEKVGELQPRGRRALDYNSMTNGLVAAIFAATGPLAIILAVANSAGLQNTIVNSWVFAAFFIGGVFTVLLSLAYRQPIAIAWTMPGAALLISALDHMSFSQAVGAFLVAGLFIFFLGLSGVVSWLMEKFPTDVVMAMVAGVFLPFALNLIHGLQEVPVIAGVSIVAFLILTIFSSVGRFCPPMFGALLMGMLVAVLSGDGPVISPELSWIATPILIRPEFTISAMIELVVPLVISVLAVQNIQGVSVLTAAGYRPPINVLTVVCGYGSFIMGIFGSVPTCLTGPANAILVSSGQKGTHFAGAILFGALFACIGLLAPVLTEVATSMTPYFIMVLGGLAMLPVLSMAFKEAFSALNGSSREAIPPLITFVVTISNFSLLNIAAPFWAILIGCLLHLILKLKQN</sequence>
<feature type="transmembrane region" description="Helical" evidence="1">
    <location>
        <begin position="269"/>
        <end position="287"/>
    </location>
</feature>
<keyword evidence="1" id="KW-1133">Transmembrane helix</keyword>
<evidence type="ECO:0000313" key="2">
    <source>
        <dbReference type="EMBL" id="ADI17249.1"/>
    </source>
</evidence>
<evidence type="ECO:0000256" key="1">
    <source>
        <dbReference type="SAM" id="Phobius"/>
    </source>
</evidence>
<feature type="transmembrane region" description="Helical" evidence="1">
    <location>
        <begin position="64"/>
        <end position="82"/>
    </location>
</feature>
<dbReference type="GO" id="GO:0042925">
    <property type="term" value="F:benzoate transmembrane transporter activity"/>
    <property type="evidence" value="ECO:0007669"/>
    <property type="project" value="InterPro"/>
</dbReference>
<feature type="transmembrane region" description="Helical" evidence="1">
    <location>
        <begin position="193"/>
        <end position="210"/>
    </location>
</feature>
<feature type="transmembrane region" description="Helical" evidence="1">
    <location>
        <begin position="377"/>
        <end position="407"/>
    </location>
</feature>
<dbReference type="GO" id="GO:0005886">
    <property type="term" value="C:plasma membrane"/>
    <property type="evidence" value="ECO:0007669"/>
    <property type="project" value="TreeGrafter"/>
</dbReference>
<feature type="transmembrane region" description="Helical" evidence="1">
    <location>
        <begin position="115"/>
        <end position="136"/>
    </location>
</feature>
<proteinExistence type="predicted"/>
<reference evidence="2" key="1">
    <citation type="journal article" date="2011" name="Environ. Microbiol.">
        <title>Time-series analyses of Monterey Bay coastal microbial picoplankton using a 'genome proxy' microarray.</title>
        <authorList>
            <person name="Rich V.I."/>
            <person name="Pham V.D."/>
            <person name="Eppley J."/>
            <person name="Shi Y."/>
            <person name="DeLong E.F."/>
        </authorList>
    </citation>
    <scope>NUCLEOTIDE SEQUENCE</scope>
</reference>
<dbReference type="PANTHER" id="PTHR30199">
    <property type="entry name" value="MFS FAMILY TRANSPORTER, PREDICTED SUBSTRATE BENZOATE"/>
    <property type="match status" value="1"/>
</dbReference>
<dbReference type="EMBL" id="GU474858">
    <property type="protein sequence ID" value="ADI17249.1"/>
    <property type="molecule type" value="Genomic_DNA"/>
</dbReference>
<dbReference type="AlphaFoldDB" id="E0XS58"/>
<feature type="transmembrane region" description="Helical" evidence="1">
    <location>
        <begin position="143"/>
        <end position="160"/>
    </location>
</feature>
<accession>E0XS58</accession>
<feature type="transmembrane region" description="Helical" evidence="1">
    <location>
        <begin position="307"/>
        <end position="327"/>
    </location>
</feature>
<keyword evidence="1" id="KW-0472">Membrane</keyword>
<feature type="transmembrane region" description="Helical" evidence="1">
    <location>
        <begin position="230"/>
        <end position="249"/>
    </location>
</feature>
<feature type="transmembrane region" description="Helical" evidence="1">
    <location>
        <begin position="30"/>
        <end position="52"/>
    </location>
</feature>
<dbReference type="InterPro" id="IPR004711">
    <property type="entry name" value="Benzoate_Transporter"/>
</dbReference>
<dbReference type="PANTHER" id="PTHR30199:SF0">
    <property type="entry name" value="INNER MEMBRANE PROTEIN YDCO"/>
    <property type="match status" value="1"/>
</dbReference>
<feature type="transmembrane region" description="Helical" evidence="1">
    <location>
        <begin position="166"/>
        <end position="186"/>
    </location>
</feature>
<feature type="transmembrane region" description="Helical" evidence="1">
    <location>
        <begin position="339"/>
        <end position="357"/>
    </location>
</feature>
<keyword evidence="1" id="KW-0812">Transmembrane</keyword>
<protein>
    <submittedName>
        <fullName evidence="2">Uncharacterized protein involved in benzoate metabolism</fullName>
    </submittedName>
</protein>